<sequence length="237" mass="26237">MHEVQRPAAIFSRSHPFIDLSQRGGVATRIENDSFHARGVPLTAASAVPMRSGRHYAAFTILRHRVRVHFGLIRPGYDVENRGYSYDVDGHCFYSARDGLRYPGAKAPETCPDFVERRDYYGGHPWPGNPLPGQGWPGSQDARRGDAIGLLLDLDTGTLTVFKNGERLGVMATGLEEEYCWAVSLGDEGDSVRIEPASRFPLPVAPTAAQVAAAVAFEAEQEALWVARHFDLRYRRA</sequence>
<gene>
    <name evidence="2" type="ORF">PCAL00307_LOCUS11761</name>
    <name evidence="3" type="ORF">PECAL_3P13660</name>
</gene>
<protein>
    <recommendedName>
        <fullName evidence="1">SPRY domain-containing protein</fullName>
    </recommendedName>
</protein>
<proteinExistence type="predicted"/>
<dbReference type="SUPFAM" id="SSF49899">
    <property type="entry name" value="Concanavalin A-like lectins/glucanases"/>
    <property type="match status" value="1"/>
</dbReference>
<name>A0A7S3ZWK3_9STRA</name>
<dbReference type="AlphaFoldDB" id="A0A7S3ZWK3"/>
<dbReference type="Gene3D" id="2.60.120.920">
    <property type="match status" value="1"/>
</dbReference>
<dbReference type="Proteomes" id="UP000789595">
    <property type="component" value="Unassembled WGS sequence"/>
</dbReference>
<dbReference type="InterPro" id="IPR013320">
    <property type="entry name" value="ConA-like_dom_sf"/>
</dbReference>
<reference evidence="3" key="2">
    <citation type="submission" date="2021-11" db="EMBL/GenBank/DDBJ databases">
        <authorList>
            <consortium name="Genoscope - CEA"/>
            <person name="William W."/>
        </authorList>
    </citation>
    <scope>NUCLEOTIDE SEQUENCE</scope>
</reference>
<dbReference type="Pfam" id="PF00622">
    <property type="entry name" value="SPRY"/>
    <property type="match status" value="1"/>
</dbReference>
<evidence type="ECO:0000259" key="1">
    <source>
        <dbReference type="Pfam" id="PF00622"/>
    </source>
</evidence>
<dbReference type="InterPro" id="IPR003877">
    <property type="entry name" value="SPRY_dom"/>
</dbReference>
<dbReference type="InterPro" id="IPR043136">
    <property type="entry name" value="B30.2/SPRY_sf"/>
</dbReference>
<evidence type="ECO:0000313" key="2">
    <source>
        <dbReference type="EMBL" id="CAE0696325.1"/>
    </source>
</evidence>
<organism evidence="2">
    <name type="scientific">Pelagomonas calceolata</name>
    <dbReference type="NCBI Taxonomy" id="35677"/>
    <lineage>
        <taxon>Eukaryota</taxon>
        <taxon>Sar</taxon>
        <taxon>Stramenopiles</taxon>
        <taxon>Ochrophyta</taxon>
        <taxon>Pelagophyceae</taxon>
        <taxon>Pelagomonadales</taxon>
        <taxon>Pelagomonadaceae</taxon>
        <taxon>Pelagomonas</taxon>
    </lineage>
</organism>
<feature type="domain" description="SPRY" evidence="1">
    <location>
        <begin position="62"/>
        <end position="195"/>
    </location>
</feature>
<reference evidence="2" key="1">
    <citation type="submission" date="2021-01" db="EMBL/GenBank/DDBJ databases">
        <authorList>
            <person name="Corre E."/>
            <person name="Pelletier E."/>
            <person name="Niang G."/>
            <person name="Scheremetjew M."/>
            <person name="Finn R."/>
            <person name="Kale V."/>
            <person name="Holt S."/>
            <person name="Cochrane G."/>
            <person name="Meng A."/>
            <person name="Brown T."/>
            <person name="Cohen L."/>
        </authorList>
    </citation>
    <scope>NUCLEOTIDE SEQUENCE</scope>
    <source>
        <strain evidence="2">CCMP1756</strain>
    </source>
</reference>
<evidence type="ECO:0000313" key="4">
    <source>
        <dbReference type="Proteomes" id="UP000789595"/>
    </source>
</evidence>
<dbReference type="OrthoDB" id="236214at2759"/>
<evidence type="ECO:0000313" key="3">
    <source>
        <dbReference type="EMBL" id="CAH0371423.1"/>
    </source>
</evidence>
<dbReference type="EMBL" id="CAKKNE010000003">
    <property type="protein sequence ID" value="CAH0371423.1"/>
    <property type="molecule type" value="Genomic_DNA"/>
</dbReference>
<dbReference type="EMBL" id="HBIW01013705">
    <property type="protein sequence ID" value="CAE0696325.1"/>
    <property type="molecule type" value="Transcribed_RNA"/>
</dbReference>
<keyword evidence="4" id="KW-1185">Reference proteome</keyword>
<accession>A0A7S3ZWK3</accession>